<dbReference type="OrthoDB" id="8250049at2759"/>
<evidence type="ECO:0000313" key="1">
    <source>
        <dbReference type="EMBL" id="CAG7817218.1"/>
    </source>
</evidence>
<sequence>MQSVALLIRYLQRWAKDWMRELATSADFRPLHCPRQQCPCQYITDILTAKRNQAGCSLCSAMADSNPVIVP</sequence>
<protein>
    <submittedName>
        <fullName evidence="1">Uncharacterized protein</fullName>
    </submittedName>
</protein>
<proteinExistence type="predicted"/>
<keyword evidence="2" id="KW-1185">Reference proteome</keyword>
<comment type="caution">
    <text evidence="1">The sequence shown here is derived from an EMBL/GenBank/DDBJ whole genome shotgun (WGS) entry which is preliminary data.</text>
</comment>
<dbReference type="EMBL" id="CAJVCH010388857">
    <property type="protein sequence ID" value="CAG7817218.1"/>
    <property type="molecule type" value="Genomic_DNA"/>
</dbReference>
<dbReference type="AlphaFoldDB" id="A0A8J2L7N0"/>
<accession>A0A8J2L7N0</accession>
<evidence type="ECO:0000313" key="2">
    <source>
        <dbReference type="Proteomes" id="UP000708208"/>
    </source>
</evidence>
<dbReference type="Proteomes" id="UP000708208">
    <property type="component" value="Unassembled WGS sequence"/>
</dbReference>
<name>A0A8J2L7N0_9HEXA</name>
<reference evidence="1" key="1">
    <citation type="submission" date="2021-06" db="EMBL/GenBank/DDBJ databases">
        <authorList>
            <person name="Hodson N. C."/>
            <person name="Mongue J. A."/>
            <person name="Jaron S. K."/>
        </authorList>
    </citation>
    <scope>NUCLEOTIDE SEQUENCE</scope>
</reference>
<organism evidence="1 2">
    <name type="scientific">Allacma fusca</name>
    <dbReference type="NCBI Taxonomy" id="39272"/>
    <lineage>
        <taxon>Eukaryota</taxon>
        <taxon>Metazoa</taxon>
        <taxon>Ecdysozoa</taxon>
        <taxon>Arthropoda</taxon>
        <taxon>Hexapoda</taxon>
        <taxon>Collembola</taxon>
        <taxon>Symphypleona</taxon>
        <taxon>Sminthuridae</taxon>
        <taxon>Allacma</taxon>
    </lineage>
</organism>
<gene>
    <name evidence="1" type="ORF">AFUS01_LOCUS27796</name>
</gene>